<evidence type="ECO:0000313" key="6">
    <source>
        <dbReference type="Proteomes" id="UP000005990"/>
    </source>
</evidence>
<dbReference type="OrthoDB" id="2082007at2"/>
<dbReference type="InterPro" id="IPR058660">
    <property type="entry name" value="WHD_DnaB"/>
</dbReference>
<dbReference type="AlphaFoldDB" id="E4KPI6"/>
<dbReference type="Pfam" id="PF07261">
    <property type="entry name" value="DnaB_2"/>
    <property type="match status" value="1"/>
</dbReference>
<evidence type="ECO:0000256" key="1">
    <source>
        <dbReference type="ARBA" id="ARBA00093462"/>
    </source>
</evidence>
<organism evidence="5 6">
    <name type="scientific">Eremococcus coleocola ACS-139-V-Col8</name>
    <dbReference type="NCBI Taxonomy" id="908337"/>
    <lineage>
        <taxon>Bacteria</taxon>
        <taxon>Bacillati</taxon>
        <taxon>Bacillota</taxon>
        <taxon>Bacilli</taxon>
        <taxon>Lactobacillales</taxon>
        <taxon>Aerococcaceae</taxon>
        <taxon>Eremococcus</taxon>
    </lineage>
</organism>
<sequence length="468" mass="54123">MSHIMQANQPFVVNRHHNLTVQDLEVLTQAYLPIIGAQAQALYVTLFQFQTGLNHLSDSFIHAQLLAQLNMGLDQFDQARIRLEGIGLIQTYRDKSSQGSYQKQTILYVLHEPLSWYDFFNHPLYSALLYKQIGQIAYDNLVQAQVEYRVNDELFTEITTAFDQVYHLNLSQTWHHQENSSQLAAKEAETNTILSSANFDYAKYLKYMMAEGIDHSELTGDLKAQVLGLHQLYALNEIDLVRVTNLATNHLNGRVQLDRMKEIVERRPEFRNKGAQGSTVQSQKSLQKIKQKLHQEYPKLNDKDINIMALCQVMSVQDFLIKSKEAKKGFATDQEHFFVKDLQEKTNLPTDSLNFLIYYLLIISKRPNLYKSDLQRVANEWQQKGLKDISDILAYIGQTKKDQSKLPYQVYQGNKTGSYREVRPSWMDQGQDAGNNEGQPLKDHTGQEVDEETIQARLDRLYKEDHQE</sequence>
<feature type="domain" description="Replicative helicase loading/DNA remodeling protein DnaB N-terminal winged helix" evidence="4">
    <location>
        <begin position="5"/>
        <end position="265"/>
    </location>
</feature>
<keyword evidence="6" id="KW-1185">Reference proteome</keyword>
<dbReference type="InterPro" id="IPR006343">
    <property type="entry name" value="DnaB/C_C"/>
</dbReference>
<name>E4KPI6_9LACT</name>
<protein>
    <submittedName>
        <fullName evidence="5">Replication initiation and membrane attachment protein, DnaB/DnaD family</fullName>
    </submittedName>
</protein>
<reference evidence="5 6" key="1">
    <citation type="submission" date="2010-10" db="EMBL/GenBank/DDBJ databases">
        <authorList>
            <person name="Durkin A.S."/>
            <person name="Madupu R."/>
            <person name="Torralba M."/>
            <person name="Gillis M."/>
            <person name="Methe B."/>
            <person name="Sutton G."/>
            <person name="Nelson K.E."/>
        </authorList>
    </citation>
    <scope>NUCLEOTIDE SEQUENCE [LARGE SCALE GENOMIC DNA]</scope>
    <source>
        <strain evidence="5 6">ACS-139-V-Col8</strain>
    </source>
</reference>
<dbReference type="Pfam" id="PF25888">
    <property type="entry name" value="WHD_DnaB"/>
    <property type="match status" value="1"/>
</dbReference>
<evidence type="ECO:0000259" key="4">
    <source>
        <dbReference type="Pfam" id="PF25888"/>
    </source>
</evidence>
<feature type="domain" description="DnaB/C C-terminal" evidence="3">
    <location>
        <begin position="330"/>
        <end position="395"/>
    </location>
</feature>
<dbReference type="STRING" id="908337.HMPREF9257_1474"/>
<dbReference type="eggNOG" id="COG3611">
    <property type="taxonomic scope" value="Bacteria"/>
</dbReference>
<dbReference type="EMBL" id="AENN01000015">
    <property type="protein sequence ID" value="EFR30987.1"/>
    <property type="molecule type" value="Genomic_DNA"/>
</dbReference>
<evidence type="ECO:0000313" key="5">
    <source>
        <dbReference type="EMBL" id="EFR30987.1"/>
    </source>
</evidence>
<gene>
    <name evidence="5" type="ORF">HMPREF9257_1474</name>
</gene>
<comment type="similarity">
    <text evidence="1">Belongs to the DnaB/DnaD family.</text>
</comment>
<dbReference type="Proteomes" id="UP000005990">
    <property type="component" value="Unassembled WGS sequence"/>
</dbReference>
<evidence type="ECO:0000256" key="2">
    <source>
        <dbReference type="SAM" id="MobiDB-lite"/>
    </source>
</evidence>
<feature type="region of interest" description="Disordered" evidence="2">
    <location>
        <begin position="425"/>
        <end position="453"/>
    </location>
</feature>
<accession>E4KPI6</accession>
<comment type="caution">
    <text evidence="5">The sequence shown here is derived from an EMBL/GenBank/DDBJ whole genome shotgun (WGS) entry which is preliminary data.</text>
</comment>
<evidence type="ECO:0000259" key="3">
    <source>
        <dbReference type="Pfam" id="PF07261"/>
    </source>
</evidence>
<dbReference type="RefSeq" id="WP_006418190.1">
    <property type="nucleotide sequence ID" value="NZ_AENN01000015.1"/>
</dbReference>
<proteinExistence type="inferred from homology"/>